<dbReference type="EMBL" id="MU004289">
    <property type="protein sequence ID" value="KAF2662367.1"/>
    <property type="molecule type" value="Genomic_DNA"/>
</dbReference>
<dbReference type="OrthoDB" id="444631at2759"/>
<dbReference type="Proteomes" id="UP000799324">
    <property type="component" value="Unassembled WGS sequence"/>
</dbReference>
<keyword evidence="3 6" id="KW-1133">Transmembrane helix</keyword>
<keyword evidence="9" id="KW-1185">Reference proteome</keyword>
<dbReference type="InterPro" id="IPR052337">
    <property type="entry name" value="SAT4-like"/>
</dbReference>
<keyword evidence="4 6" id="KW-0472">Membrane</keyword>
<evidence type="ECO:0000313" key="8">
    <source>
        <dbReference type="EMBL" id="KAF2662367.1"/>
    </source>
</evidence>
<evidence type="ECO:0000313" key="9">
    <source>
        <dbReference type="Proteomes" id="UP000799324"/>
    </source>
</evidence>
<dbReference type="PANTHER" id="PTHR33048">
    <property type="entry name" value="PTH11-LIKE INTEGRAL MEMBRANE PROTEIN (AFU_ORTHOLOGUE AFUA_5G11245)"/>
    <property type="match status" value="1"/>
</dbReference>
<dbReference type="PANTHER" id="PTHR33048:SF47">
    <property type="entry name" value="INTEGRAL MEMBRANE PROTEIN-RELATED"/>
    <property type="match status" value="1"/>
</dbReference>
<feature type="transmembrane region" description="Helical" evidence="6">
    <location>
        <begin position="237"/>
        <end position="263"/>
    </location>
</feature>
<feature type="transmembrane region" description="Helical" evidence="6">
    <location>
        <begin position="123"/>
        <end position="141"/>
    </location>
</feature>
<feature type="domain" description="Rhodopsin" evidence="7">
    <location>
        <begin position="34"/>
        <end position="264"/>
    </location>
</feature>
<dbReference type="InterPro" id="IPR049326">
    <property type="entry name" value="Rhodopsin_dom_fungi"/>
</dbReference>
<evidence type="ECO:0000256" key="1">
    <source>
        <dbReference type="ARBA" id="ARBA00004141"/>
    </source>
</evidence>
<keyword evidence="2 6" id="KW-0812">Transmembrane</keyword>
<evidence type="ECO:0000256" key="3">
    <source>
        <dbReference type="ARBA" id="ARBA00022989"/>
    </source>
</evidence>
<gene>
    <name evidence="8" type="ORF">K491DRAFT_709738</name>
</gene>
<evidence type="ECO:0000256" key="6">
    <source>
        <dbReference type="SAM" id="Phobius"/>
    </source>
</evidence>
<accession>A0A6A6TT64</accession>
<feature type="transmembrane region" description="Helical" evidence="6">
    <location>
        <begin position="89"/>
        <end position="111"/>
    </location>
</feature>
<proteinExistence type="inferred from homology"/>
<feature type="transmembrane region" description="Helical" evidence="6">
    <location>
        <begin position="50"/>
        <end position="69"/>
    </location>
</feature>
<evidence type="ECO:0000256" key="2">
    <source>
        <dbReference type="ARBA" id="ARBA00022692"/>
    </source>
</evidence>
<comment type="similarity">
    <text evidence="5">Belongs to the SAT4 family.</text>
</comment>
<feature type="transmembrane region" description="Helical" evidence="6">
    <location>
        <begin position="20"/>
        <end position="38"/>
    </location>
</feature>
<dbReference type="GO" id="GO:0016020">
    <property type="term" value="C:membrane"/>
    <property type="evidence" value="ECO:0007669"/>
    <property type="project" value="UniProtKB-SubCell"/>
</dbReference>
<name>A0A6A6TT64_9PLEO</name>
<comment type="subcellular location">
    <subcellularLocation>
        <location evidence="1">Membrane</location>
        <topology evidence="1">Multi-pass membrane protein</topology>
    </subcellularLocation>
</comment>
<evidence type="ECO:0000256" key="4">
    <source>
        <dbReference type="ARBA" id="ARBA00023136"/>
    </source>
</evidence>
<dbReference type="AlphaFoldDB" id="A0A6A6TT64"/>
<sequence length="348" mass="39368">MSSDEVPRPQTSSNRAFLGGAWTITSITTISLLARLYIRYHRFKRLCWDDFFVIFGWALSVPLAAQVTVSTLETTSEHGGHSAIFTNRVMTQALFYTCLWSIKISFLIFFKRIGSTKLRGSKIYWRVVLGFTILSYGAVWATDPYGCFIEKGVDACATDPEVNKFLPTAFSIACTLDIVSDVLIMVIPFTILYHLRLSPRQKLILYALFSLVFVTISVAIVRVVISSRNMRQTLNVTWLLFLTHIEANTSIIVACIGSVRFLFTQDQNSSKQSVRRAWIASSHQRRLGPESNTYIDLDRTEAAAETPFQKDDHVEVGIPKAHLSRAHLEDLDTGTTWTRPHFPQETLT</sequence>
<feature type="transmembrane region" description="Helical" evidence="6">
    <location>
        <begin position="169"/>
        <end position="191"/>
    </location>
</feature>
<organism evidence="8 9">
    <name type="scientific">Lophiostoma macrostomum CBS 122681</name>
    <dbReference type="NCBI Taxonomy" id="1314788"/>
    <lineage>
        <taxon>Eukaryota</taxon>
        <taxon>Fungi</taxon>
        <taxon>Dikarya</taxon>
        <taxon>Ascomycota</taxon>
        <taxon>Pezizomycotina</taxon>
        <taxon>Dothideomycetes</taxon>
        <taxon>Pleosporomycetidae</taxon>
        <taxon>Pleosporales</taxon>
        <taxon>Lophiostomataceae</taxon>
        <taxon>Lophiostoma</taxon>
    </lineage>
</organism>
<evidence type="ECO:0000259" key="7">
    <source>
        <dbReference type="Pfam" id="PF20684"/>
    </source>
</evidence>
<dbReference type="Pfam" id="PF20684">
    <property type="entry name" value="Fung_rhodopsin"/>
    <property type="match status" value="1"/>
</dbReference>
<protein>
    <recommendedName>
        <fullName evidence="7">Rhodopsin domain-containing protein</fullName>
    </recommendedName>
</protein>
<evidence type="ECO:0000256" key="5">
    <source>
        <dbReference type="ARBA" id="ARBA00038359"/>
    </source>
</evidence>
<reference evidence="8" key="1">
    <citation type="journal article" date="2020" name="Stud. Mycol.">
        <title>101 Dothideomycetes genomes: a test case for predicting lifestyles and emergence of pathogens.</title>
        <authorList>
            <person name="Haridas S."/>
            <person name="Albert R."/>
            <person name="Binder M."/>
            <person name="Bloem J."/>
            <person name="Labutti K."/>
            <person name="Salamov A."/>
            <person name="Andreopoulos B."/>
            <person name="Baker S."/>
            <person name="Barry K."/>
            <person name="Bills G."/>
            <person name="Bluhm B."/>
            <person name="Cannon C."/>
            <person name="Castanera R."/>
            <person name="Culley D."/>
            <person name="Daum C."/>
            <person name="Ezra D."/>
            <person name="Gonzalez J."/>
            <person name="Henrissat B."/>
            <person name="Kuo A."/>
            <person name="Liang C."/>
            <person name="Lipzen A."/>
            <person name="Lutzoni F."/>
            <person name="Magnuson J."/>
            <person name="Mondo S."/>
            <person name="Nolan M."/>
            <person name="Ohm R."/>
            <person name="Pangilinan J."/>
            <person name="Park H.-J."/>
            <person name="Ramirez L."/>
            <person name="Alfaro M."/>
            <person name="Sun H."/>
            <person name="Tritt A."/>
            <person name="Yoshinaga Y."/>
            <person name="Zwiers L.-H."/>
            <person name="Turgeon B."/>
            <person name="Goodwin S."/>
            <person name="Spatafora J."/>
            <person name="Crous P."/>
            <person name="Grigoriev I."/>
        </authorList>
    </citation>
    <scope>NUCLEOTIDE SEQUENCE</scope>
    <source>
        <strain evidence="8">CBS 122681</strain>
    </source>
</reference>
<feature type="transmembrane region" description="Helical" evidence="6">
    <location>
        <begin position="203"/>
        <end position="225"/>
    </location>
</feature>